<dbReference type="InterPro" id="IPR050194">
    <property type="entry name" value="Glycosyltransferase_grp1"/>
</dbReference>
<feature type="domain" description="Glycosyltransferase subfamily 4-like N-terminal" evidence="2">
    <location>
        <begin position="16"/>
        <end position="176"/>
    </location>
</feature>
<dbReference type="PANTHER" id="PTHR45947:SF3">
    <property type="entry name" value="SULFOQUINOVOSYL TRANSFERASE SQD2"/>
    <property type="match status" value="1"/>
</dbReference>
<comment type="caution">
    <text evidence="3">The sequence shown here is derived from an EMBL/GenBank/DDBJ whole genome shotgun (WGS) entry which is preliminary data.</text>
</comment>
<dbReference type="SUPFAM" id="SSF53756">
    <property type="entry name" value="UDP-Glycosyltransferase/glycogen phosphorylase"/>
    <property type="match status" value="1"/>
</dbReference>
<evidence type="ECO:0000313" key="3">
    <source>
        <dbReference type="EMBL" id="MEY8244555.1"/>
    </source>
</evidence>
<dbReference type="Pfam" id="PF13439">
    <property type="entry name" value="Glyco_transf_4"/>
    <property type="match status" value="1"/>
</dbReference>
<dbReference type="GO" id="GO:0016757">
    <property type="term" value="F:glycosyltransferase activity"/>
    <property type="evidence" value="ECO:0007669"/>
    <property type="project" value="UniProtKB-KW"/>
</dbReference>
<dbReference type="InterPro" id="IPR001296">
    <property type="entry name" value="Glyco_trans_1"/>
</dbReference>
<accession>A0ABV4CVH3</accession>
<protein>
    <submittedName>
        <fullName evidence="3">Glycosyltransferase family 4 protein</fullName>
        <ecNumber evidence="3">2.4.-.-</ecNumber>
    </submittedName>
</protein>
<reference evidence="3 4" key="1">
    <citation type="submission" date="2024-03" db="EMBL/GenBank/DDBJ databases">
        <title>Mouse gut bacterial collection (mGBC) of GemPharmatech.</title>
        <authorList>
            <person name="He Y."/>
            <person name="Dong L."/>
            <person name="Wu D."/>
            <person name="Gao X."/>
            <person name="Lin Z."/>
        </authorList>
    </citation>
    <scope>NUCLEOTIDE SEQUENCE [LARGE SCALE GENOMIC DNA]</scope>
    <source>
        <strain evidence="3 4">54-13</strain>
    </source>
</reference>
<keyword evidence="3" id="KW-0328">Glycosyltransferase</keyword>
<dbReference type="Gene3D" id="3.40.50.2000">
    <property type="entry name" value="Glycogen Phosphorylase B"/>
    <property type="match status" value="2"/>
</dbReference>
<dbReference type="RefSeq" id="WP_121698419.1">
    <property type="nucleotide sequence ID" value="NZ_JBCLPP010000005.1"/>
</dbReference>
<dbReference type="PANTHER" id="PTHR45947">
    <property type="entry name" value="SULFOQUINOVOSYL TRANSFERASE SQD2"/>
    <property type="match status" value="1"/>
</dbReference>
<dbReference type="EC" id="2.4.-.-" evidence="3"/>
<dbReference type="InterPro" id="IPR028098">
    <property type="entry name" value="Glyco_trans_4-like_N"/>
</dbReference>
<keyword evidence="3" id="KW-0808">Transferase</keyword>
<evidence type="ECO:0000313" key="4">
    <source>
        <dbReference type="Proteomes" id="UP001565200"/>
    </source>
</evidence>
<dbReference type="EMBL" id="JBCLPP010000005">
    <property type="protein sequence ID" value="MEY8244555.1"/>
    <property type="molecule type" value="Genomic_DNA"/>
</dbReference>
<evidence type="ECO:0000259" key="1">
    <source>
        <dbReference type="Pfam" id="PF00534"/>
    </source>
</evidence>
<dbReference type="CDD" id="cd03801">
    <property type="entry name" value="GT4_PimA-like"/>
    <property type="match status" value="1"/>
</dbReference>
<gene>
    <name evidence="3" type="ORF">AAK873_02845</name>
</gene>
<feature type="domain" description="Glycosyl transferase family 1" evidence="1">
    <location>
        <begin position="195"/>
        <end position="336"/>
    </location>
</feature>
<evidence type="ECO:0000259" key="2">
    <source>
        <dbReference type="Pfam" id="PF13439"/>
    </source>
</evidence>
<name>A0ABV4CVH3_9BACT</name>
<organism evidence="3 4">
    <name type="scientific">Heminiphilus faecis</name>
    <dbReference type="NCBI Taxonomy" id="2601703"/>
    <lineage>
        <taxon>Bacteria</taxon>
        <taxon>Pseudomonadati</taxon>
        <taxon>Bacteroidota</taxon>
        <taxon>Bacteroidia</taxon>
        <taxon>Bacteroidales</taxon>
        <taxon>Muribaculaceae</taxon>
        <taxon>Heminiphilus</taxon>
    </lineage>
</organism>
<sequence>MRIAVTGTRGFPGIAGGVETHCEELYPRIAAMGHEVIVMRRTPYVTDKNRIKEYKGVKLVDIYAPRRKCFEAVVHTFLSVLAAKKMGAELLHIHAVGPSLLVPLARLAGLKVVMTDHGPDYNRAKWGRMARWMLRSGERLGIRYSHSVIAISELIAELIRSDYGREDIEVIFNGVNSPCRVTDTRFLDKTGVSPGRYILAVGRFVKEKGFHDLVEAYRLLGDCGMKLVIAGDCDHEDDYSASLKKTAADAGAVLTGYIKGRELAEVMSGAALFVLPSYHEGLPIALLEAMSYGLDVAVSDIGANRLAELSPDDFFAVGDVEEMARVIERKLRDRSVRSYDMSRYDWNAIARRVENVYHGLLHQ</sequence>
<proteinExistence type="predicted"/>
<dbReference type="Proteomes" id="UP001565200">
    <property type="component" value="Unassembled WGS sequence"/>
</dbReference>
<dbReference type="Pfam" id="PF00534">
    <property type="entry name" value="Glycos_transf_1"/>
    <property type="match status" value="1"/>
</dbReference>
<keyword evidence="4" id="KW-1185">Reference proteome</keyword>